<evidence type="ECO:0000313" key="7">
    <source>
        <dbReference type="EMBL" id="KAF0914090.1"/>
    </source>
</evidence>
<dbReference type="Gene3D" id="2.30.30.380">
    <property type="entry name" value="Zn-finger domain of Sec23/24"/>
    <property type="match status" value="1"/>
</dbReference>
<dbReference type="AlphaFoldDB" id="A0A6G1DNL0"/>
<dbReference type="PROSITE" id="PS01358">
    <property type="entry name" value="ZF_RANBP2_1"/>
    <property type="match status" value="1"/>
</dbReference>
<evidence type="ECO:0000259" key="6">
    <source>
        <dbReference type="PROSITE" id="PS50199"/>
    </source>
</evidence>
<proteinExistence type="predicted"/>
<evidence type="ECO:0000256" key="2">
    <source>
        <dbReference type="ARBA" id="ARBA00022771"/>
    </source>
</evidence>
<dbReference type="SMART" id="SM00547">
    <property type="entry name" value="ZnF_RBZ"/>
    <property type="match status" value="1"/>
</dbReference>
<reference evidence="7 8" key="1">
    <citation type="submission" date="2019-11" db="EMBL/GenBank/DDBJ databases">
        <title>Whole genome sequence of Oryza granulata.</title>
        <authorList>
            <person name="Li W."/>
        </authorList>
    </citation>
    <scope>NUCLEOTIDE SEQUENCE [LARGE SCALE GENOMIC DNA]</scope>
    <source>
        <strain evidence="8">cv. Menghai</strain>
        <tissue evidence="7">Leaf</tissue>
    </source>
</reference>
<dbReference type="PROSITE" id="PS50199">
    <property type="entry name" value="ZF_RANBP2_2"/>
    <property type="match status" value="1"/>
</dbReference>
<evidence type="ECO:0000256" key="1">
    <source>
        <dbReference type="ARBA" id="ARBA00022723"/>
    </source>
</evidence>
<keyword evidence="2 4" id="KW-0863">Zinc-finger</keyword>
<comment type="caution">
    <text evidence="7">The sequence shown here is derived from an EMBL/GenBank/DDBJ whole genome shotgun (WGS) entry which is preliminary data.</text>
</comment>
<accession>A0A6G1DNL0</accession>
<keyword evidence="8" id="KW-1185">Reference proteome</keyword>
<feature type="region of interest" description="Disordered" evidence="5">
    <location>
        <begin position="110"/>
        <end position="143"/>
    </location>
</feature>
<evidence type="ECO:0000256" key="5">
    <source>
        <dbReference type="SAM" id="MobiDB-lite"/>
    </source>
</evidence>
<dbReference type="GO" id="GO:0008270">
    <property type="term" value="F:zinc ion binding"/>
    <property type="evidence" value="ECO:0007669"/>
    <property type="project" value="UniProtKB-KW"/>
</dbReference>
<keyword evidence="1" id="KW-0479">Metal-binding</keyword>
<dbReference type="OrthoDB" id="1739067at2759"/>
<dbReference type="InterPro" id="IPR036443">
    <property type="entry name" value="Znf_RanBP2_sf"/>
</dbReference>
<evidence type="ECO:0000256" key="4">
    <source>
        <dbReference type="PROSITE-ProRule" id="PRU00322"/>
    </source>
</evidence>
<keyword evidence="3" id="KW-0862">Zinc</keyword>
<protein>
    <recommendedName>
        <fullName evidence="6">RanBP2-type domain-containing protein</fullName>
    </recommendedName>
</protein>
<organism evidence="7 8">
    <name type="scientific">Oryza meyeriana var. granulata</name>
    <dbReference type="NCBI Taxonomy" id="110450"/>
    <lineage>
        <taxon>Eukaryota</taxon>
        <taxon>Viridiplantae</taxon>
        <taxon>Streptophyta</taxon>
        <taxon>Embryophyta</taxon>
        <taxon>Tracheophyta</taxon>
        <taxon>Spermatophyta</taxon>
        <taxon>Magnoliopsida</taxon>
        <taxon>Liliopsida</taxon>
        <taxon>Poales</taxon>
        <taxon>Poaceae</taxon>
        <taxon>BOP clade</taxon>
        <taxon>Oryzoideae</taxon>
        <taxon>Oryzeae</taxon>
        <taxon>Oryzinae</taxon>
        <taxon>Oryza</taxon>
        <taxon>Oryza meyeriana</taxon>
    </lineage>
</organism>
<evidence type="ECO:0000313" key="8">
    <source>
        <dbReference type="Proteomes" id="UP000479710"/>
    </source>
</evidence>
<dbReference type="InterPro" id="IPR001876">
    <property type="entry name" value="Znf_RanBP2"/>
</dbReference>
<feature type="domain" description="RanBP2-type" evidence="6">
    <location>
        <begin position="140"/>
        <end position="169"/>
    </location>
</feature>
<dbReference type="EMBL" id="SPHZ02000006">
    <property type="protein sequence ID" value="KAF0914090.1"/>
    <property type="molecule type" value="Genomic_DNA"/>
</dbReference>
<sequence>MVGVNLKPSDDWFADEENVRHSVGLPTNVVLVPDCPKCPEPSCDAVVLDDMINSLTKDEDKVKYARLVLQSYIEDNKKRKLIGHVTRNYFENLVEALEAGLEDVHATGQSASISTSSSNKPAIKGKSGQKKVAKTSSEHSHDRWPCDRCTFINPSSSDTCDICGSRQRQANR</sequence>
<dbReference type="Proteomes" id="UP000479710">
    <property type="component" value="Unassembled WGS sequence"/>
</dbReference>
<dbReference type="SUPFAM" id="SSF90209">
    <property type="entry name" value="Ran binding protein zinc finger-like"/>
    <property type="match status" value="1"/>
</dbReference>
<evidence type="ECO:0000256" key="3">
    <source>
        <dbReference type="ARBA" id="ARBA00022833"/>
    </source>
</evidence>
<gene>
    <name evidence="7" type="ORF">E2562_026498</name>
</gene>
<name>A0A6G1DNL0_9ORYZ</name>